<dbReference type="InterPro" id="IPR051175">
    <property type="entry name" value="CLK_kinases"/>
</dbReference>
<evidence type="ECO:0000256" key="1">
    <source>
        <dbReference type="ARBA" id="ARBA00022527"/>
    </source>
</evidence>
<dbReference type="Gene3D" id="3.30.200.20">
    <property type="entry name" value="Phosphorylase Kinase, domain 1"/>
    <property type="match status" value="1"/>
</dbReference>
<dbReference type="AlphaFoldDB" id="A0A409WKT5"/>
<dbReference type="GO" id="GO:0005634">
    <property type="term" value="C:nucleus"/>
    <property type="evidence" value="ECO:0007669"/>
    <property type="project" value="TreeGrafter"/>
</dbReference>
<evidence type="ECO:0000313" key="7">
    <source>
        <dbReference type="EMBL" id="PPQ79030.1"/>
    </source>
</evidence>
<dbReference type="STRING" id="93625.A0A409WKT5"/>
<keyword evidence="1" id="KW-0723">Serine/threonine-protein kinase</keyword>
<dbReference type="SUPFAM" id="SSF56112">
    <property type="entry name" value="Protein kinase-like (PK-like)"/>
    <property type="match status" value="1"/>
</dbReference>
<keyword evidence="5" id="KW-0067">ATP-binding</keyword>
<dbReference type="OrthoDB" id="5979581at2759"/>
<evidence type="ECO:0000256" key="5">
    <source>
        <dbReference type="ARBA" id="ARBA00022840"/>
    </source>
</evidence>
<dbReference type="SMART" id="SM00220">
    <property type="entry name" value="S_TKc"/>
    <property type="match status" value="1"/>
</dbReference>
<dbReference type="PROSITE" id="PS50011">
    <property type="entry name" value="PROTEIN_KINASE_DOM"/>
    <property type="match status" value="1"/>
</dbReference>
<keyword evidence="8" id="KW-1185">Reference proteome</keyword>
<feature type="domain" description="Protein kinase" evidence="6">
    <location>
        <begin position="33"/>
        <end position="382"/>
    </location>
</feature>
<evidence type="ECO:0000256" key="2">
    <source>
        <dbReference type="ARBA" id="ARBA00022679"/>
    </source>
</evidence>
<dbReference type="Gene3D" id="1.10.510.10">
    <property type="entry name" value="Transferase(Phosphotransferase) domain 1"/>
    <property type="match status" value="1"/>
</dbReference>
<dbReference type="EMBL" id="NHYD01003395">
    <property type="protein sequence ID" value="PPQ79030.1"/>
    <property type="molecule type" value="Genomic_DNA"/>
</dbReference>
<evidence type="ECO:0000313" key="8">
    <source>
        <dbReference type="Proteomes" id="UP000283269"/>
    </source>
</evidence>
<gene>
    <name evidence="7" type="ORF">CVT25_002339</name>
</gene>
<evidence type="ECO:0000256" key="3">
    <source>
        <dbReference type="ARBA" id="ARBA00022741"/>
    </source>
</evidence>
<evidence type="ECO:0000256" key="4">
    <source>
        <dbReference type="ARBA" id="ARBA00022777"/>
    </source>
</evidence>
<dbReference type="InterPro" id="IPR000719">
    <property type="entry name" value="Prot_kinase_dom"/>
</dbReference>
<dbReference type="GO" id="GO:0043484">
    <property type="term" value="P:regulation of RNA splicing"/>
    <property type="evidence" value="ECO:0007669"/>
    <property type="project" value="TreeGrafter"/>
</dbReference>
<dbReference type="InParanoid" id="A0A409WKT5"/>
<protein>
    <recommendedName>
        <fullName evidence="6">Protein kinase domain-containing protein</fullName>
    </recommendedName>
</protein>
<evidence type="ECO:0000259" key="6">
    <source>
        <dbReference type="PROSITE" id="PS50011"/>
    </source>
</evidence>
<dbReference type="GO" id="GO:0004674">
    <property type="term" value="F:protein serine/threonine kinase activity"/>
    <property type="evidence" value="ECO:0007669"/>
    <property type="project" value="UniProtKB-KW"/>
</dbReference>
<keyword evidence="2" id="KW-0808">Transferase</keyword>
<comment type="caution">
    <text evidence="7">The sequence shown here is derived from an EMBL/GenBank/DDBJ whole genome shotgun (WGS) entry which is preliminary data.</text>
</comment>
<dbReference type="PANTHER" id="PTHR45646:SF11">
    <property type="entry name" value="SERINE_THREONINE-PROTEIN KINASE DOA"/>
    <property type="match status" value="1"/>
</dbReference>
<dbReference type="GO" id="GO:0005524">
    <property type="term" value="F:ATP binding"/>
    <property type="evidence" value="ECO:0007669"/>
    <property type="project" value="UniProtKB-KW"/>
</dbReference>
<dbReference type="InterPro" id="IPR011009">
    <property type="entry name" value="Kinase-like_dom_sf"/>
</dbReference>
<dbReference type="Pfam" id="PF00069">
    <property type="entry name" value="Pkinase"/>
    <property type="match status" value="1"/>
</dbReference>
<accession>A0A409WKT5</accession>
<proteinExistence type="predicted"/>
<keyword evidence="3" id="KW-0547">Nucleotide-binding</keyword>
<sequence length="394" mass="43846">MSQFPEEPLSTPASEGSGYFPAFPGLKLDKNRYEVVRKLGYGPRSSVWLVIDAENDRYIALKILTVHATKQTSHELEALQIIQRGELDDLPNLQCHFTEKSAHGDHLCIGLAVLGASVEDLRLTSPTKTLPVHVVQKAIASIMVPLLELHKLSIIHGAVNGDNIRFFVGQSKQDLESKLAQLPPCTIEQKVVVDGVEYPIVRSQPIPHGYTWNETQAMLAHSSLYLSNVGHAQFSNREPTWSGVDVALRPPETIIETSYDTKVDVWMIGCAAYHLLTGAPLVHPEQTEDEGDHLAWIQAMVQDRFKREIALKSPVRECFFAEDGRFVEEIPEDTLKSRFVTSGMPNITPDQTRQAVQFIEKCLALDPADRPTIAELKNNPWLKPGFACSCGYCG</sequence>
<reference evidence="7 8" key="1">
    <citation type="journal article" date="2018" name="Evol. Lett.">
        <title>Horizontal gene cluster transfer increased hallucinogenic mushroom diversity.</title>
        <authorList>
            <person name="Reynolds H.T."/>
            <person name="Vijayakumar V."/>
            <person name="Gluck-Thaler E."/>
            <person name="Korotkin H.B."/>
            <person name="Matheny P.B."/>
            <person name="Slot J.C."/>
        </authorList>
    </citation>
    <scope>NUCLEOTIDE SEQUENCE [LARGE SCALE GENOMIC DNA]</scope>
    <source>
        <strain evidence="7 8">2631</strain>
    </source>
</reference>
<name>A0A409WKT5_PSICY</name>
<keyword evidence="4" id="KW-0418">Kinase</keyword>
<dbReference type="Proteomes" id="UP000283269">
    <property type="component" value="Unassembled WGS sequence"/>
</dbReference>
<dbReference type="PANTHER" id="PTHR45646">
    <property type="entry name" value="SERINE/THREONINE-PROTEIN KINASE DOA-RELATED"/>
    <property type="match status" value="1"/>
</dbReference>
<organism evidence="7 8">
    <name type="scientific">Psilocybe cyanescens</name>
    <dbReference type="NCBI Taxonomy" id="93625"/>
    <lineage>
        <taxon>Eukaryota</taxon>
        <taxon>Fungi</taxon>
        <taxon>Dikarya</taxon>
        <taxon>Basidiomycota</taxon>
        <taxon>Agaricomycotina</taxon>
        <taxon>Agaricomycetes</taxon>
        <taxon>Agaricomycetidae</taxon>
        <taxon>Agaricales</taxon>
        <taxon>Agaricineae</taxon>
        <taxon>Strophariaceae</taxon>
        <taxon>Psilocybe</taxon>
    </lineage>
</organism>